<comment type="caution">
    <text evidence="2">The sequence shown here is derived from an EMBL/GenBank/DDBJ whole genome shotgun (WGS) entry which is preliminary data.</text>
</comment>
<evidence type="ECO:0000256" key="1">
    <source>
        <dbReference type="SAM" id="MobiDB-lite"/>
    </source>
</evidence>
<keyword evidence="3" id="KW-1185">Reference proteome</keyword>
<feature type="compositionally biased region" description="Low complexity" evidence="1">
    <location>
        <begin position="17"/>
        <end position="28"/>
    </location>
</feature>
<dbReference type="EMBL" id="JANPWB010000011">
    <property type="protein sequence ID" value="KAJ1132337.1"/>
    <property type="molecule type" value="Genomic_DNA"/>
</dbReference>
<protein>
    <submittedName>
        <fullName evidence="2">Uncharacterized protein</fullName>
    </submittedName>
</protein>
<proteinExistence type="predicted"/>
<feature type="region of interest" description="Disordered" evidence="1">
    <location>
        <begin position="74"/>
        <end position="102"/>
    </location>
</feature>
<dbReference type="AlphaFoldDB" id="A0AAV7PYJ6"/>
<evidence type="ECO:0000313" key="3">
    <source>
        <dbReference type="Proteomes" id="UP001066276"/>
    </source>
</evidence>
<organism evidence="2 3">
    <name type="scientific">Pleurodeles waltl</name>
    <name type="common">Iberian ribbed newt</name>
    <dbReference type="NCBI Taxonomy" id="8319"/>
    <lineage>
        <taxon>Eukaryota</taxon>
        <taxon>Metazoa</taxon>
        <taxon>Chordata</taxon>
        <taxon>Craniata</taxon>
        <taxon>Vertebrata</taxon>
        <taxon>Euteleostomi</taxon>
        <taxon>Amphibia</taxon>
        <taxon>Batrachia</taxon>
        <taxon>Caudata</taxon>
        <taxon>Salamandroidea</taxon>
        <taxon>Salamandridae</taxon>
        <taxon>Pleurodelinae</taxon>
        <taxon>Pleurodeles</taxon>
    </lineage>
</organism>
<dbReference type="Proteomes" id="UP001066276">
    <property type="component" value="Chromosome 7"/>
</dbReference>
<accession>A0AAV7PYJ6</accession>
<name>A0AAV7PYJ6_PLEWA</name>
<feature type="region of interest" description="Disordered" evidence="1">
    <location>
        <begin position="1"/>
        <end position="34"/>
    </location>
</feature>
<sequence length="190" mass="20756">MDLKGRSPQEQRLANKTAAGAGPTRAAPDPSGRSCRISLQQQWWTGWSLWATSLPLLDLFPPLVFPINTLPHGCSVPDGGEGTRPRSPSTPGTRETGKQDHCGCGPARATPDPLGCPCLGCSPKKWWTAWRSWATPLPLPDPLPPCFLPARSATEALHWRTREELNPQAPSKPGTRTSPEEGTEIQQRRR</sequence>
<reference evidence="2" key="1">
    <citation type="journal article" date="2022" name="bioRxiv">
        <title>Sequencing and chromosome-scale assembly of the giantPleurodeles waltlgenome.</title>
        <authorList>
            <person name="Brown T."/>
            <person name="Elewa A."/>
            <person name="Iarovenko S."/>
            <person name="Subramanian E."/>
            <person name="Araus A.J."/>
            <person name="Petzold A."/>
            <person name="Susuki M."/>
            <person name="Suzuki K.-i.T."/>
            <person name="Hayashi T."/>
            <person name="Toyoda A."/>
            <person name="Oliveira C."/>
            <person name="Osipova E."/>
            <person name="Leigh N.D."/>
            <person name="Simon A."/>
            <person name="Yun M.H."/>
        </authorList>
    </citation>
    <scope>NUCLEOTIDE SEQUENCE</scope>
    <source>
        <strain evidence="2">20211129_DDA</strain>
        <tissue evidence="2">Liver</tissue>
    </source>
</reference>
<feature type="region of interest" description="Disordered" evidence="1">
    <location>
        <begin position="158"/>
        <end position="190"/>
    </location>
</feature>
<gene>
    <name evidence="2" type="ORF">NDU88_010656</name>
</gene>
<evidence type="ECO:0000313" key="2">
    <source>
        <dbReference type="EMBL" id="KAJ1132337.1"/>
    </source>
</evidence>